<protein>
    <submittedName>
        <fullName evidence="1">Uncharacterized protein</fullName>
    </submittedName>
</protein>
<dbReference type="AlphaFoldDB" id="A0A0A9SB69"/>
<proteinExistence type="predicted"/>
<organism evidence="1">
    <name type="scientific">Arundo donax</name>
    <name type="common">Giant reed</name>
    <name type="synonym">Donax arundinaceus</name>
    <dbReference type="NCBI Taxonomy" id="35708"/>
    <lineage>
        <taxon>Eukaryota</taxon>
        <taxon>Viridiplantae</taxon>
        <taxon>Streptophyta</taxon>
        <taxon>Embryophyta</taxon>
        <taxon>Tracheophyta</taxon>
        <taxon>Spermatophyta</taxon>
        <taxon>Magnoliopsida</taxon>
        <taxon>Liliopsida</taxon>
        <taxon>Poales</taxon>
        <taxon>Poaceae</taxon>
        <taxon>PACMAD clade</taxon>
        <taxon>Arundinoideae</taxon>
        <taxon>Arundineae</taxon>
        <taxon>Arundo</taxon>
    </lineage>
</organism>
<reference evidence="1" key="1">
    <citation type="submission" date="2014-09" db="EMBL/GenBank/DDBJ databases">
        <authorList>
            <person name="Magalhaes I.L.F."/>
            <person name="Oliveira U."/>
            <person name="Santos F.R."/>
            <person name="Vidigal T.H.D.A."/>
            <person name="Brescovit A.D."/>
            <person name="Santos A.J."/>
        </authorList>
    </citation>
    <scope>NUCLEOTIDE SEQUENCE</scope>
    <source>
        <tissue evidence="1">Shoot tissue taken approximately 20 cm above the soil surface</tissue>
    </source>
</reference>
<dbReference type="EMBL" id="GBRH01231132">
    <property type="protein sequence ID" value="JAD66763.1"/>
    <property type="molecule type" value="Transcribed_RNA"/>
</dbReference>
<name>A0A0A9SB69_ARUDO</name>
<reference evidence="1" key="2">
    <citation type="journal article" date="2015" name="Data Brief">
        <title>Shoot transcriptome of the giant reed, Arundo donax.</title>
        <authorList>
            <person name="Barrero R.A."/>
            <person name="Guerrero F.D."/>
            <person name="Moolhuijzen P."/>
            <person name="Goolsby J.A."/>
            <person name="Tidwell J."/>
            <person name="Bellgard S.E."/>
            <person name="Bellgard M.I."/>
        </authorList>
    </citation>
    <scope>NUCLEOTIDE SEQUENCE</scope>
    <source>
        <tissue evidence="1">Shoot tissue taken approximately 20 cm above the soil surface</tissue>
    </source>
</reference>
<evidence type="ECO:0000313" key="1">
    <source>
        <dbReference type="EMBL" id="JAD66763.1"/>
    </source>
</evidence>
<sequence>MPTIVNFTMRPLSTPGGTEQNHASICCLLRDSLYQETSNFPGDQQEGT</sequence>
<accession>A0A0A9SB69</accession>